<name>A0A851HRD7_9GAMM</name>
<protein>
    <submittedName>
        <fullName evidence="2">Phage portal protein</fullName>
    </submittedName>
</protein>
<evidence type="ECO:0000313" key="3">
    <source>
        <dbReference type="Proteomes" id="UP000536442"/>
    </source>
</evidence>
<dbReference type="InterPro" id="IPR006427">
    <property type="entry name" value="Portal_HK97"/>
</dbReference>
<accession>A0A851HRD7</accession>
<dbReference type="AlphaFoldDB" id="A0A851HRD7"/>
<dbReference type="InterPro" id="IPR006944">
    <property type="entry name" value="Phage/GTA_portal"/>
</dbReference>
<dbReference type="EMBL" id="JABEVQ010000006">
    <property type="protein sequence ID" value="NWN92289.1"/>
    <property type="molecule type" value="Genomic_DNA"/>
</dbReference>
<organism evidence="2 3">
    <name type="scientific">Marinobacter adhaerens</name>
    <dbReference type="NCBI Taxonomy" id="1033846"/>
    <lineage>
        <taxon>Bacteria</taxon>
        <taxon>Pseudomonadati</taxon>
        <taxon>Pseudomonadota</taxon>
        <taxon>Gammaproteobacteria</taxon>
        <taxon>Pseudomonadales</taxon>
        <taxon>Marinobacteraceae</taxon>
        <taxon>Marinobacter</taxon>
    </lineage>
</organism>
<proteinExistence type="predicted"/>
<dbReference type="Proteomes" id="UP000536442">
    <property type="component" value="Unassembled WGS sequence"/>
</dbReference>
<dbReference type="NCBIfam" id="TIGR01537">
    <property type="entry name" value="portal_HK97"/>
    <property type="match status" value="1"/>
</dbReference>
<dbReference type="Pfam" id="PF04860">
    <property type="entry name" value="Phage_portal"/>
    <property type="match status" value="1"/>
</dbReference>
<keyword evidence="3" id="KW-1185">Reference proteome</keyword>
<feature type="region of interest" description="Disordered" evidence="1">
    <location>
        <begin position="1"/>
        <end position="24"/>
    </location>
</feature>
<gene>
    <name evidence="2" type="ORF">HLV39_12385</name>
</gene>
<reference evidence="2 3" key="1">
    <citation type="submission" date="2020-03" db="EMBL/GenBank/DDBJ databases">
        <title>Metagenomic, metatranscriptomic, and metabolomic analyses revealed the key microbes and metabolic features during the fermentation of ganjang, Korean traditional soy sauce.</title>
        <authorList>
            <person name="Chun B.H."/>
            <person name="Jeon C.O."/>
        </authorList>
    </citation>
    <scope>NUCLEOTIDE SEQUENCE [LARGE SCALE GENOMIC DNA]</scope>
    <source>
        <strain evidence="2 3">KG14</strain>
    </source>
</reference>
<comment type="caution">
    <text evidence="2">The sequence shown here is derived from an EMBL/GenBank/DDBJ whole genome shotgun (WGS) entry which is preliminary data.</text>
</comment>
<evidence type="ECO:0000256" key="1">
    <source>
        <dbReference type="SAM" id="MobiDB-lite"/>
    </source>
</evidence>
<feature type="compositionally biased region" description="Polar residues" evidence="1">
    <location>
        <begin position="7"/>
        <end position="24"/>
    </location>
</feature>
<sequence>MILDSLFSPSGARSSVESPDTPLTGQNLAEYFDNDSGITVDNQSAMTLSAVYACIYVLSSSVAQLPLHVMRKQGDKIEAAKDHPAYWLLHDEPNAWQTSYKWRETKQGHVLGWGNGYTEAVRRPSGELRELVMRRPWETQLVKNGSRWLYAVHEEDEGSRAVALEDMIHVRSLGSDGRTGKSLVRQHAETIGLGLAAQRYGKDFFTGGGRPTGLVTVKNPLQKESWERLKGAWNNTVSRLKASENKTLMLPADLDYKSITIPPEDAQFLETRKLNRSEVAGIFNVPAHMINDLDKATFSNISEQAIQFVRHTMMPWVVNWEQEINRRVFTRSERAAGYYVKFNLAGLLRGTAKERADFYHNAINDGWMDRNEARALEDMNPREGLDEMLVSVNAQSLSALNEPPNDDEDTPS</sequence>
<evidence type="ECO:0000313" key="2">
    <source>
        <dbReference type="EMBL" id="NWN92289.1"/>
    </source>
</evidence>